<dbReference type="Proteomes" id="UP000601108">
    <property type="component" value="Unassembled WGS sequence"/>
</dbReference>
<dbReference type="EMBL" id="BMWS01000028">
    <property type="protein sequence ID" value="GGX29567.1"/>
    <property type="molecule type" value="Genomic_DNA"/>
</dbReference>
<sequence length="115" mass="13558">MKIELEARDFPKFKLSTNQDLILFLIKNELLSTRFLNQLESIGFDTSSFGIDLSIVILSLMGFENRTDSFWEWYYTNLEAYVFKINTPDYEVVNSTAFDFYIVLKTKLKEEQKKG</sequence>
<accession>A0A918JX30</accession>
<gene>
    <name evidence="1" type="ORF">GCM10007384_33390</name>
</gene>
<dbReference type="RefSeq" id="WP_027413271.1">
    <property type="nucleotide sequence ID" value="NZ_BMWS01000028.1"/>
</dbReference>
<evidence type="ECO:0000313" key="1">
    <source>
        <dbReference type="EMBL" id="GGX29567.1"/>
    </source>
</evidence>
<organism evidence="1 2">
    <name type="scientific">Aquimarina muelleri</name>
    <dbReference type="NCBI Taxonomy" id="279356"/>
    <lineage>
        <taxon>Bacteria</taxon>
        <taxon>Pseudomonadati</taxon>
        <taxon>Bacteroidota</taxon>
        <taxon>Flavobacteriia</taxon>
        <taxon>Flavobacteriales</taxon>
        <taxon>Flavobacteriaceae</taxon>
        <taxon>Aquimarina</taxon>
    </lineage>
</organism>
<name>A0A918JX30_9FLAO</name>
<comment type="caution">
    <text evidence="1">The sequence shown here is derived from an EMBL/GenBank/DDBJ whole genome shotgun (WGS) entry which is preliminary data.</text>
</comment>
<protein>
    <submittedName>
        <fullName evidence="1">Uncharacterized protein</fullName>
    </submittedName>
</protein>
<reference evidence="1 2" key="1">
    <citation type="journal article" date="2014" name="Int. J. Syst. Evol. Microbiol.">
        <title>Complete genome sequence of Corynebacterium casei LMG S-19264T (=DSM 44701T), isolated from a smear-ripened cheese.</title>
        <authorList>
            <consortium name="US DOE Joint Genome Institute (JGI-PGF)"/>
            <person name="Walter F."/>
            <person name="Albersmeier A."/>
            <person name="Kalinowski J."/>
            <person name="Ruckert C."/>
        </authorList>
    </citation>
    <scope>NUCLEOTIDE SEQUENCE [LARGE SCALE GENOMIC DNA]</scope>
    <source>
        <strain evidence="1 2">KCTC 12285</strain>
    </source>
</reference>
<evidence type="ECO:0000313" key="2">
    <source>
        <dbReference type="Proteomes" id="UP000601108"/>
    </source>
</evidence>
<dbReference type="AlphaFoldDB" id="A0A918JX30"/>
<proteinExistence type="predicted"/>
<keyword evidence="2" id="KW-1185">Reference proteome</keyword>